<gene>
    <name evidence="5" type="ORF">ENS82_03410</name>
</gene>
<evidence type="ECO:0000256" key="3">
    <source>
        <dbReference type="ARBA" id="ARBA00023163"/>
    </source>
</evidence>
<protein>
    <submittedName>
        <fullName evidence="5">GntR family transcriptional regulator</fullName>
    </submittedName>
</protein>
<evidence type="ECO:0000256" key="2">
    <source>
        <dbReference type="ARBA" id="ARBA00023125"/>
    </source>
</evidence>
<comment type="caution">
    <text evidence="5">The sequence shown here is derived from an EMBL/GenBank/DDBJ whole genome shotgun (WGS) entry which is preliminary data.</text>
</comment>
<keyword evidence="3" id="KW-0804">Transcription</keyword>
<dbReference type="GO" id="GO:0003700">
    <property type="term" value="F:DNA-binding transcription factor activity"/>
    <property type="evidence" value="ECO:0007669"/>
    <property type="project" value="InterPro"/>
</dbReference>
<dbReference type="RefSeq" id="WP_409657750.1">
    <property type="nucleotide sequence ID" value="NZ_JBKBUW010000049.1"/>
</dbReference>
<evidence type="ECO:0000259" key="4">
    <source>
        <dbReference type="PROSITE" id="PS50949"/>
    </source>
</evidence>
<feature type="domain" description="HTH gntR-type" evidence="4">
    <location>
        <begin position="9"/>
        <end position="77"/>
    </location>
</feature>
<dbReference type="PROSITE" id="PS50949">
    <property type="entry name" value="HTH_GNTR"/>
    <property type="match status" value="1"/>
</dbReference>
<proteinExistence type="predicted"/>
<dbReference type="InterPro" id="IPR036388">
    <property type="entry name" value="WH-like_DNA-bd_sf"/>
</dbReference>
<dbReference type="PANTHER" id="PTHR38445">
    <property type="entry name" value="HTH-TYPE TRANSCRIPTIONAL REPRESSOR YTRA"/>
    <property type="match status" value="1"/>
</dbReference>
<organism evidence="5">
    <name type="scientific">Meiothermus ruber</name>
    <dbReference type="NCBI Taxonomy" id="277"/>
    <lineage>
        <taxon>Bacteria</taxon>
        <taxon>Thermotogati</taxon>
        <taxon>Deinococcota</taxon>
        <taxon>Deinococci</taxon>
        <taxon>Thermales</taxon>
        <taxon>Thermaceae</taxon>
        <taxon>Meiothermus</taxon>
    </lineage>
</organism>
<dbReference type="CDD" id="cd07377">
    <property type="entry name" value="WHTH_GntR"/>
    <property type="match status" value="1"/>
</dbReference>
<dbReference type="Gene3D" id="1.10.10.10">
    <property type="entry name" value="Winged helix-like DNA-binding domain superfamily/Winged helix DNA-binding domain"/>
    <property type="match status" value="1"/>
</dbReference>
<dbReference type="GO" id="GO:0003677">
    <property type="term" value="F:DNA binding"/>
    <property type="evidence" value="ECO:0007669"/>
    <property type="project" value="UniProtKB-KW"/>
</dbReference>
<evidence type="ECO:0000256" key="1">
    <source>
        <dbReference type="ARBA" id="ARBA00023015"/>
    </source>
</evidence>
<evidence type="ECO:0000313" key="5">
    <source>
        <dbReference type="EMBL" id="HFG19755.1"/>
    </source>
</evidence>
<dbReference type="Pfam" id="PF00392">
    <property type="entry name" value="GntR"/>
    <property type="match status" value="1"/>
</dbReference>
<keyword evidence="2" id="KW-0238">DNA-binding</keyword>
<keyword evidence="1" id="KW-0805">Transcription regulation</keyword>
<dbReference type="EMBL" id="DSWI01000009">
    <property type="protein sequence ID" value="HFG19755.1"/>
    <property type="molecule type" value="Genomic_DNA"/>
</dbReference>
<dbReference type="AlphaFoldDB" id="A0A7C3DG19"/>
<sequence length="125" mass="13793">MWDLDVEAGPIYAQIVRGVERMLANGQLKPGDKLPSARELAAALKVNPNTVMHAYGQLEMAQIAETRRGLGTFVREDVNVEGIRLRILHEAAQRFWSEVQSLGLSLEEALKALRSLRTDSPGGVQ</sequence>
<dbReference type="PANTHER" id="PTHR38445:SF9">
    <property type="entry name" value="HTH-TYPE TRANSCRIPTIONAL REPRESSOR YTRA"/>
    <property type="match status" value="1"/>
</dbReference>
<name>A0A7C3DG19_MEIRU</name>
<dbReference type="SMART" id="SM00345">
    <property type="entry name" value="HTH_GNTR"/>
    <property type="match status" value="1"/>
</dbReference>
<dbReference type="InterPro" id="IPR036390">
    <property type="entry name" value="WH_DNA-bd_sf"/>
</dbReference>
<dbReference type="InterPro" id="IPR000524">
    <property type="entry name" value="Tscrpt_reg_HTH_GntR"/>
</dbReference>
<dbReference type="SUPFAM" id="SSF46785">
    <property type="entry name" value="Winged helix' DNA-binding domain"/>
    <property type="match status" value="1"/>
</dbReference>
<accession>A0A7C3DG19</accession>
<reference evidence="5" key="1">
    <citation type="journal article" date="2020" name="mSystems">
        <title>Genome- and Community-Level Interaction Insights into Carbon Utilization and Element Cycling Functions of Hydrothermarchaeota in Hydrothermal Sediment.</title>
        <authorList>
            <person name="Zhou Z."/>
            <person name="Liu Y."/>
            <person name="Xu W."/>
            <person name="Pan J."/>
            <person name="Luo Z.H."/>
            <person name="Li M."/>
        </authorList>
    </citation>
    <scope>NUCLEOTIDE SEQUENCE [LARGE SCALE GENOMIC DNA]</scope>
    <source>
        <strain evidence="5">SpSt-524</strain>
    </source>
</reference>